<accession>A0ABN2W1Y5</accession>
<gene>
    <name evidence="1" type="ORF">GCM10009821_18920</name>
</gene>
<dbReference type="EMBL" id="BAAAPY010000006">
    <property type="protein sequence ID" value="GAA2079082.1"/>
    <property type="molecule type" value="Genomic_DNA"/>
</dbReference>
<reference evidence="1 2" key="1">
    <citation type="journal article" date="2019" name="Int. J. Syst. Evol. Microbiol.">
        <title>The Global Catalogue of Microorganisms (GCM) 10K type strain sequencing project: providing services to taxonomists for standard genome sequencing and annotation.</title>
        <authorList>
            <consortium name="The Broad Institute Genomics Platform"/>
            <consortium name="The Broad Institute Genome Sequencing Center for Infectious Disease"/>
            <person name="Wu L."/>
            <person name="Ma J."/>
        </authorList>
    </citation>
    <scope>NUCLEOTIDE SEQUENCE [LARGE SCALE GENOMIC DNA]</scope>
    <source>
        <strain evidence="1 2">JCM 15749</strain>
    </source>
</reference>
<name>A0ABN2W1Y5_9ACTN</name>
<sequence length="92" mass="10151">MPAAAPEPGRRDLDARTDDQVALERSAQRVSDVLLTLEHSIAAAKKALKVVQKDGVDTNAELALTALIPELERQRKRLQQDTYFAGDSLRLL</sequence>
<dbReference type="RefSeq" id="WP_344327372.1">
    <property type="nucleotide sequence ID" value="NZ_BAAAPY010000006.1"/>
</dbReference>
<comment type="caution">
    <text evidence="1">The sequence shown here is derived from an EMBL/GenBank/DDBJ whole genome shotgun (WGS) entry which is preliminary data.</text>
</comment>
<protein>
    <submittedName>
        <fullName evidence="1">Uncharacterized protein</fullName>
    </submittedName>
</protein>
<organism evidence="1 2">
    <name type="scientific">Aeromicrobium halocynthiae</name>
    <dbReference type="NCBI Taxonomy" id="560557"/>
    <lineage>
        <taxon>Bacteria</taxon>
        <taxon>Bacillati</taxon>
        <taxon>Actinomycetota</taxon>
        <taxon>Actinomycetes</taxon>
        <taxon>Propionibacteriales</taxon>
        <taxon>Nocardioidaceae</taxon>
        <taxon>Aeromicrobium</taxon>
    </lineage>
</organism>
<keyword evidence="2" id="KW-1185">Reference proteome</keyword>
<evidence type="ECO:0000313" key="2">
    <source>
        <dbReference type="Proteomes" id="UP001501480"/>
    </source>
</evidence>
<evidence type="ECO:0000313" key="1">
    <source>
        <dbReference type="EMBL" id="GAA2079082.1"/>
    </source>
</evidence>
<proteinExistence type="predicted"/>
<dbReference type="Proteomes" id="UP001501480">
    <property type="component" value="Unassembled WGS sequence"/>
</dbReference>